<dbReference type="Proteomes" id="UP001066276">
    <property type="component" value="Chromosome 11"/>
</dbReference>
<keyword evidence="2" id="KW-1185">Reference proteome</keyword>
<proteinExistence type="predicted"/>
<protein>
    <submittedName>
        <fullName evidence="1">Uncharacterized protein</fullName>
    </submittedName>
</protein>
<organism evidence="1 2">
    <name type="scientific">Pleurodeles waltl</name>
    <name type="common">Iberian ribbed newt</name>
    <dbReference type="NCBI Taxonomy" id="8319"/>
    <lineage>
        <taxon>Eukaryota</taxon>
        <taxon>Metazoa</taxon>
        <taxon>Chordata</taxon>
        <taxon>Craniata</taxon>
        <taxon>Vertebrata</taxon>
        <taxon>Euteleostomi</taxon>
        <taxon>Amphibia</taxon>
        <taxon>Batrachia</taxon>
        <taxon>Caudata</taxon>
        <taxon>Salamandroidea</taxon>
        <taxon>Salamandridae</taxon>
        <taxon>Pleurodelinae</taxon>
        <taxon>Pleurodeles</taxon>
    </lineage>
</organism>
<accession>A0AAV7LRA4</accession>
<sequence length="158" mass="17690">MSTIPTCRLQPTMLEDQVFRSATGEALSKWLSDNWVTFTSKLIDWEVMKAVLRFHCIRSIIGVKADLQNNGSRIETSIGVLEAKPQTDLTKKGALPDALVRHAQLIEQLRRLNFIMYQAKMHADGDMSGCLLAWLLRSTNPPTPVAMTRVSTTFVATN</sequence>
<gene>
    <name evidence="1" type="ORF">NDU88_004549</name>
</gene>
<evidence type="ECO:0000313" key="2">
    <source>
        <dbReference type="Proteomes" id="UP001066276"/>
    </source>
</evidence>
<evidence type="ECO:0000313" key="1">
    <source>
        <dbReference type="EMBL" id="KAJ1091423.1"/>
    </source>
</evidence>
<name>A0AAV7LRA4_PLEWA</name>
<dbReference type="EMBL" id="JANPWB010000015">
    <property type="protein sequence ID" value="KAJ1091423.1"/>
    <property type="molecule type" value="Genomic_DNA"/>
</dbReference>
<dbReference type="AlphaFoldDB" id="A0AAV7LRA4"/>
<comment type="caution">
    <text evidence="1">The sequence shown here is derived from an EMBL/GenBank/DDBJ whole genome shotgun (WGS) entry which is preliminary data.</text>
</comment>
<reference evidence="1" key="1">
    <citation type="journal article" date="2022" name="bioRxiv">
        <title>Sequencing and chromosome-scale assembly of the giantPleurodeles waltlgenome.</title>
        <authorList>
            <person name="Brown T."/>
            <person name="Elewa A."/>
            <person name="Iarovenko S."/>
            <person name="Subramanian E."/>
            <person name="Araus A.J."/>
            <person name="Petzold A."/>
            <person name="Susuki M."/>
            <person name="Suzuki K.-i.T."/>
            <person name="Hayashi T."/>
            <person name="Toyoda A."/>
            <person name="Oliveira C."/>
            <person name="Osipova E."/>
            <person name="Leigh N.D."/>
            <person name="Simon A."/>
            <person name="Yun M.H."/>
        </authorList>
    </citation>
    <scope>NUCLEOTIDE SEQUENCE</scope>
    <source>
        <strain evidence="1">20211129_DDA</strain>
        <tissue evidence="1">Liver</tissue>
    </source>
</reference>